<keyword evidence="3" id="KW-1185">Reference proteome</keyword>
<dbReference type="Proteomes" id="UP000518878">
    <property type="component" value="Unassembled WGS sequence"/>
</dbReference>
<accession>A0A7X5TP09</accession>
<protein>
    <submittedName>
        <fullName evidence="2">Uncharacterized protein</fullName>
    </submittedName>
</protein>
<dbReference type="RefSeq" id="WP_166698781.1">
    <property type="nucleotide sequence ID" value="NZ_JAAQTL010000001.1"/>
</dbReference>
<name>A0A7X5TP09_9GAMM</name>
<dbReference type="AlphaFoldDB" id="A0A7X5TP09"/>
<organism evidence="2 3">
    <name type="scientific">Luteibacter yeojuensis</name>
    <dbReference type="NCBI Taxonomy" id="345309"/>
    <lineage>
        <taxon>Bacteria</taxon>
        <taxon>Pseudomonadati</taxon>
        <taxon>Pseudomonadota</taxon>
        <taxon>Gammaproteobacteria</taxon>
        <taxon>Lysobacterales</taxon>
        <taxon>Rhodanobacteraceae</taxon>
        <taxon>Luteibacter</taxon>
    </lineage>
</organism>
<keyword evidence="1" id="KW-0472">Membrane</keyword>
<sequence>MTSQTLRQRMTLRYASIKQDGDRQVRAEAAVSAPSSTPTLQRFFESGKGLTILLTIGLAILALAASGRLP</sequence>
<proteinExistence type="predicted"/>
<keyword evidence="1" id="KW-1133">Transmembrane helix</keyword>
<feature type="transmembrane region" description="Helical" evidence="1">
    <location>
        <begin position="50"/>
        <end position="69"/>
    </location>
</feature>
<keyword evidence="1" id="KW-0812">Transmembrane</keyword>
<reference evidence="2 3" key="1">
    <citation type="journal article" date="2006" name="Int. J. Syst. Evol. Microbiol.">
        <title>Dyella yeojuensis sp. nov., isolated from greenhouse soil in Korea.</title>
        <authorList>
            <person name="Kim B.Y."/>
            <person name="Weon H.Y."/>
            <person name="Lee K.H."/>
            <person name="Seok S.J."/>
            <person name="Kwon S.W."/>
            <person name="Go S.J."/>
            <person name="Stackebrandt E."/>
        </authorList>
    </citation>
    <scope>NUCLEOTIDE SEQUENCE [LARGE SCALE GENOMIC DNA]</scope>
    <source>
        <strain evidence="2 3">DSM 17673</strain>
    </source>
</reference>
<comment type="caution">
    <text evidence="2">The sequence shown here is derived from an EMBL/GenBank/DDBJ whole genome shotgun (WGS) entry which is preliminary data.</text>
</comment>
<gene>
    <name evidence="2" type="ORF">HBF32_05905</name>
</gene>
<evidence type="ECO:0000313" key="3">
    <source>
        <dbReference type="Proteomes" id="UP000518878"/>
    </source>
</evidence>
<evidence type="ECO:0000256" key="1">
    <source>
        <dbReference type="SAM" id="Phobius"/>
    </source>
</evidence>
<evidence type="ECO:0000313" key="2">
    <source>
        <dbReference type="EMBL" id="NID15001.1"/>
    </source>
</evidence>
<dbReference type="EMBL" id="JAAQTL010000001">
    <property type="protein sequence ID" value="NID15001.1"/>
    <property type="molecule type" value="Genomic_DNA"/>
</dbReference>